<keyword evidence="2" id="KW-0472">Membrane</keyword>
<name>A0AAN7RWY0_MYCAM</name>
<evidence type="ECO:0000313" key="4">
    <source>
        <dbReference type="Proteomes" id="UP001333110"/>
    </source>
</evidence>
<dbReference type="EMBL" id="JAUNZN010000016">
    <property type="protein sequence ID" value="KAK4811816.1"/>
    <property type="molecule type" value="Genomic_DNA"/>
</dbReference>
<evidence type="ECO:0000256" key="1">
    <source>
        <dbReference type="SAM" id="MobiDB-lite"/>
    </source>
</evidence>
<keyword evidence="2" id="KW-0812">Transmembrane</keyword>
<gene>
    <name evidence="3" type="ORF">QYF61_010318</name>
</gene>
<evidence type="ECO:0000313" key="3">
    <source>
        <dbReference type="EMBL" id="KAK4811816.1"/>
    </source>
</evidence>
<organism evidence="3 4">
    <name type="scientific">Mycteria americana</name>
    <name type="common">Wood stork</name>
    <dbReference type="NCBI Taxonomy" id="33587"/>
    <lineage>
        <taxon>Eukaryota</taxon>
        <taxon>Metazoa</taxon>
        <taxon>Chordata</taxon>
        <taxon>Craniata</taxon>
        <taxon>Vertebrata</taxon>
        <taxon>Euteleostomi</taxon>
        <taxon>Archelosauria</taxon>
        <taxon>Archosauria</taxon>
        <taxon>Dinosauria</taxon>
        <taxon>Saurischia</taxon>
        <taxon>Theropoda</taxon>
        <taxon>Coelurosauria</taxon>
        <taxon>Aves</taxon>
        <taxon>Neognathae</taxon>
        <taxon>Neoaves</taxon>
        <taxon>Aequornithes</taxon>
        <taxon>Ciconiiformes</taxon>
        <taxon>Ciconiidae</taxon>
        <taxon>Mycteria</taxon>
    </lineage>
</organism>
<sequence length="140" mass="15200">MVEHILTPGVVVVLLLLAVAAGILVMLSRKRKKAISALIRKGSRTGDVPTAGADALNYANINHCAGTAESQLYSNAEAFRCSGNTATEYAEIKQSDKHLEEKKEATYASIQKSRPEQQIYANMPLVPQPREEPYSTAQSV</sequence>
<proteinExistence type="predicted"/>
<reference evidence="3 4" key="1">
    <citation type="journal article" date="2023" name="J. Hered.">
        <title>Chromosome-level genome of the wood stork (Mycteria americana) provides insight into avian chromosome evolution.</title>
        <authorList>
            <person name="Flamio R. Jr."/>
            <person name="Ramstad K.M."/>
        </authorList>
    </citation>
    <scope>NUCLEOTIDE SEQUENCE [LARGE SCALE GENOMIC DNA]</scope>
    <source>
        <strain evidence="3">JAX WOST 10</strain>
    </source>
</reference>
<evidence type="ECO:0000256" key="2">
    <source>
        <dbReference type="SAM" id="Phobius"/>
    </source>
</evidence>
<feature type="transmembrane region" description="Helical" evidence="2">
    <location>
        <begin position="6"/>
        <end position="27"/>
    </location>
</feature>
<dbReference type="Proteomes" id="UP001333110">
    <property type="component" value="Unassembled WGS sequence"/>
</dbReference>
<feature type="region of interest" description="Disordered" evidence="1">
    <location>
        <begin position="105"/>
        <end position="140"/>
    </location>
</feature>
<accession>A0AAN7RWY0</accession>
<dbReference type="Pfam" id="PF15330">
    <property type="entry name" value="SIT"/>
    <property type="match status" value="1"/>
</dbReference>
<dbReference type="AlphaFoldDB" id="A0AAN7RWY0"/>
<protein>
    <submittedName>
        <fullName evidence="3">Uncharacterized protein</fullName>
    </submittedName>
</protein>
<keyword evidence="2" id="KW-1133">Transmembrane helix</keyword>
<keyword evidence="4" id="KW-1185">Reference proteome</keyword>
<comment type="caution">
    <text evidence="3">The sequence shown here is derived from an EMBL/GenBank/DDBJ whole genome shotgun (WGS) entry which is preliminary data.</text>
</comment>